<keyword evidence="2" id="KW-0479">Metal-binding</keyword>
<comment type="caution">
    <text evidence="4">The sequence shown here is derived from an EMBL/GenBank/DDBJ whole genome shotgun (WGS) entry which is preliminary data.</text>
</comment>
<keyword evidence="1" id="KW-0507">mRNA processing</keyword>
<dbReference type="GO" id="GO:0006397">
    <property type="term" value="P:mRNA processing"/>
    <property type="evidence" value="ECO:0007669"/>
    <property type="project" value="UniProtKB-KW"/>
</dbReference>
<dbReference type="AlphaFoldDB" id="A8PHI3"/>
<dbReference type="InterPro" id="IPR036875">
    <property type="entry name" value="Znf_CCHC_sf"/>
</dbReference>
<protein>
    <recommendedName>
        <fullName evidence="3">CCHC-type domain-containing protein</fullName>
    </recommendedName>
</protein>
<keyword evidence="5" id="KW-1185">Reference proteome</keyword>
<keyword evidence="2" id="KW-0863">Zinc-finger</keyword>
<accession>A8PHI3</accession>
<evidence type="ECO:0000259" key="3">
    <source>
        <dbReference type="PROSITE" id="PS50158"/>
    </source>
</evidence>
<dbReference type="KEGG" id="cci:CC1G_11952"/>
<dbReference type="EMBL" id="AACS02000006">
    <property type="protein sequence ID" value="EAU80402.2"/>
    <property type="molecule type" value="Genomic_DNA"/>
</dbReference>
<dbReference type="SMART" id="SM00343">
    <property type="entry name" value="ZnF_C2HC"/>
    <property type="match status" value="1"/>
</dbReference>
<name>A8PHI3_COPC7</name>
<dbReference type="InParanoid" id="A8PHI3"/>
<dbReference type="GeneID" id="6018090"/>
<reference evidence="4 5" key="1">
    <citation type="journal article" date="2010" name="Proc. Natl. Acad. Sci. U.S.A.">
        <title>Insights into evolution of multicellular fungi from the assembled chromosomes of the mushroom Coprinopsis cinerea (Coprinus cinereus).</title>
        <authorList>
            <person name="Stajich J.E."/>
            <person name="Wilke S.K."/>
            <person name="Ahren D."/>
            <person name="Au C.H."/>
            <person name="Birren B.W."/>
            <person name="Borodovsky M."/>
            <person name="Burns C."/>
            <person name="Canback B."/>
            <person name="Casselton L.A."/>
            <person name="Cheng C.K."/>
            <person name="Deng J."/>
            <person name="Dietrich F.S."/>
            <person name="Fargo D.C."/>
            <person name="Farman M.L."/>
            <person name="Gathman A.C."/>
            <person name="Goldberg J."/>
            <person name="Guigo R."/>
            <person name="Hoegger P.J."/>
            <person name="Hooker J.B."/>
            <person name="Huggins A."/>
            <person name="James T.Y."/>
            <person name="Kamada T."/>
            <person name="Kilaru S."/>
            <person name="Kodira C."/>
            <person name="Kues U."/>
            <person name="Kupfer D."/>
            <person name="Kwan H.S."/>
            <person name="Lomsadze A."/>
            <person name="Li W."/>
            <person name="Lilly W.W."/>
            <person name="Ma L.J."/>
            <person name="Mackey A.J."/>
            <person name="Manning G."/>
            <person name="Martin F."/>
            <person name="Muraguchi H."/>
            <person name="Natvig D.O."/>
            <person name="Palmerini H."/>
            <person name="Ramesh M.A."/>
            <person name="Rehmeyer C.J."/>
            <person name="Roe B.A."/>
            <person name="Shenoy N."/>
            <person name="Stanke M."/>
            <person name="Ter-Hovhannisyan V."/>
            <person name="Tunlid A."/>
            <person name="Velagapudi R."/>
            <person name="Vision T.J."/>
            <person name="Zeng Q."/>
            <person name="Zolan M.E."/>
            <person name="Pukkila P.J."/>
        </authorList>
    </citation>
    <scope>NUCLEOTIDE SEQUENCE [LARGE SCALE GENOMIC DNA]</scope>
    <source>
        <strain evidence="5">Okayama-7 / 130 / ATCC MYA-4618 / FGSC 9003</strain>
    </source>
</reference>
<dbReference type="GO" id="GO:0008270">
    <property type="term" value="F:zinc ion binding"/>
    <property type="evidence" value="ECO:0007669"/>
    <property type="project" value="UniProtKB-KW"/>
</dbReference>
<dbReference type="OrthoDB" id="3205788at2759"/>
<evidence type="ECO:0000256" key="2">
    <source>
        <dbReference type="PROSITE-ProRule" id="PRU00047"/>
    </source>
</evidence>
<dbReference type="Gene3D" id="4.10.60.10">
    <property type="entry name" value="Zinc finger, CCHC-type"/>
    <property type="match status" value="1"/>
</dbReference>
<keyword evidence="2" id="KW-0862">Zinc</keyword>
<dbReference type="VEuPathDB" id="FungiDB:CC1G_11952"/>
<evidence type="ECO:0000313" key="5">
    <source>
        <dbReference type="Proteomes" id="UP000001861"/>
    </source>
</evidence>
<dbReference type="InterPro" id="IPR001878">
    <property type="entry name" value="Znf_CCHC"/>
</dbReference>
<organism evidence="4 5">
    <name type="scientific">Coprinopsis cinerea (strain Okayama-7 / 130 / ATCC MYA-4618 / FGSC 9003)</name>
    <name type="common">Inky cap fungus</name>
    <name type="synonym">Hormographiella aspergillata</name>
    <dbReference type="NCBI Taxonomy" id="240176"/>
    <lineage>
        <taxon>Eukaryota</taxon>
        <taxon>Fungi</taxon>
        <taxon>Dikarya</taxon>
        <taxon>Basidiomycota</taxon>
        <taxon>Agaricomycotina</taxon>
        <taxon>Agaricomycetes</taxon>
        <taxon>Agaricomycetidae</taxon>
        <taxon>Agaricales</taxon>
        <taxon>Agaricineae</taxon>
        <taxon>Psathyrellaceae</taxon>
        <taxon>Coprinopsis</taxon>
    </lineage>
</organism>
<evidence type="ECO:0000256" key="1">
    <source>
        <dbReference type="ARBA" id="ARBA00022664"/>
    </source>
</evidence>
<feature type="domain" description="CCHC-type" evidence="3">
    <location>
        <begin position="15"/>
        <end position="30"/>
    </location>
</feature>
<sequence length="242" mass="27909">MSDEDYRNHLANGLCLYCHEKGHLARQCPKKSTVKGKTGSDKPPGMAIFNLEMGYDDDQPVEEMDSLPLASISYCNYDTSDESMYELSNKDTKERHEFFHSRNGWIGRLMPFEPEWMEFDESRPPRKQLGDALIEKAEWILDSSQPYPGDELNITSRTGVAYRFKVCKVDDKTYQIRDSYSGVCVDVPAYRLRHPQFRMARWFAHHLANELDIEFLGSYPTQMGNALEELVECLIRDGGPTM</sequence>
<gene>
    <name evidence="4" type="ORF">CC1G_11952</name>
</gene>
<proteinExistence type="predicted"/>
<dbReference type="HOGENOM" id="CLU_1147146_0_0_1"/>
<evidence type="ECO:0000313" key="4">
    <source>
        <dbReference type="EMBL" id="EAU80402.2"/>
    </source>
</evidence>
<dbReference type="GO" id="GO:0003676">
    <property type="term" value="F:nucleic acid binding"/>
    <property type="evidence" value="ECO:0007669"/>
    <property type="project" value="InterPro"/>
</dbReference>
<dbReference type="RefSeq" id="XP_001841409.2">
    <property type="nucleotide sequence ID" value="XM_001841357.2"/>
</dbReference>
<dbReference type="Proteomes" id="UP000001861">
    <property type="component" value="Unassembled WGS sequence"/>
</dbReference>
<dbReference type="PROSITE" id="PS50158">
    <property type="entry name" value="ZF_CCHC"/>
    <property type="match status" value="1"/>
</dbReference>
<dbReference type="SUPFAM" id="SSF57756">
    <property type="entry name" value="Retrovirus zinc finger-like domains"/>
    <property type="match status" value="1"/>
</dbReference>